<gene>
    <name evidence="1" type="ORF">EYF80_020384</name>
</gene>
<sequence>MEMWPRDTRGVMSCSGTSAFRLHSVDAVDGLLGLVRRSPLGFLMQDGNQSPGGQNRHLRLFAGACRADEHLQLDSELLIFAQNLIELLHEVLGFSSIWQIL</sequence>
<dbReference type="AlphaFoldDB" id="A0A4Z2HWM7"/>
<organism evidence="1 2">
    <name type="scientific">Liparis tanakae</name>
    <name type="common">Tanaka's snailfish</name>
    <dbReference type="NCBI Taxonomy" id="230148"/>
    <lineage>
        <taxon>Eukaryota</taxon>
        <taxon>Metazoa</taxon>
        <taxon>Chordata</taxon>
        <taxon>Craniata</taxon>
        <taxon>Vertebrata</taxon>
        <taxon>Euteleostomi</taxon>
        <taxon>Actinopterygii</taxon>
        <taxon>Neopterygii</taxon>
        <taxon>Teleostei</taxon>
        <taxon>Neoteleostei</taxon>
        <taxon>Acanthomorphata</taxon>
        <taxon>Eupercaria</taxon>
        <taxon>Perciformes</taxon>
        <taxon>Cottioidei</taxon>
        <taxon>Cottales</taxon>
        <taxon>Liparidae</taxon>
        <taxon>Liparis</taxon>
    </lineage>
</organism>
<name>A0A4Z2HWM7_9TELE</name>
<keyword evidence="2" id="KW-1185">Reference proteome</keyword>
<dbReference type="Proteomes" id="UP000314294">
    <property type="component" value="Unassembled WGS sequence"/>
</dbReference>
<proteinExistence type="predicted"/>
<accession>A0A4Z2HWM7</accession>
<protein>
    <submittedName>
        <fullName evidence="1">Uncharacterized protein</fullName>
    </submittedName>
</protein>
<comment type="caution">
    <text evidence="1">The sequence shown here is derived from an EMBL/GenBank/DDBJ whole genome shotgun (WGS) entry which is preliminary data.</text>
</comment>
<reference evidence="1 2" key="1">
    <citation type="submission" date="2019-03" db="EMBL/GenBank/DDBJ databases">
        <title>First draft genome of Liparis tanakae, snailfish: a comprehensive survey of snailfish specific genes.</title>
        <authorList>
            <person name="Kim W."/>
            <person name="Song I."/>
            <person name="Jeong J.-H."/>
            <person name="Kim D."/>
            <person name="Kim S."/>
            <person name="Ryu S."/>
            <person name="Song J.Y."/>
            <person name="Lee S.K."/>
        </authorList>
    </citation>
    <scope>NUCLEOTIDE SEQUENCE [LARGE SCALE GENOMIC DNA]</scope>
    <source>
        <tissue evidence="1">Muscle</tissue>
    </source>
</reference>
<dbReference type="EMBL" id="SRLO01000176">
    <property type="protein sequence ID" value="TNN69383.1"/>
    <property type="molecule type" value="Genomic_DNA"/>
</dbReference>
<evidence type="ECO:0000313" key="2">
    <source>
        <dbReference type="Proteomes" id="UP000314294"/>
    </source>
</evidence>
<evidence type="ECO:0000313" key="1">
    <source>
        <dbReference type="EMBL" id="TNN69383.1"/>
    </source>
</evidence>